<dbReference type="Proteomes" id="UP001283361">
    <property type="component" value="Unassembled WGS sequence"/>
</dbReference>
<gene>
    <name evidence="2" type="ORF">RRG08_007917</name>
</gene>
<dbReference type="EMBL" id="JAWDGP010003536">
    <property type="protein sequence ID" value="KAK3773428.1"/>
    <property type="molecule type" value="Genomic_DNA"/>
</dbReference>
<reference evidence="2" key="1">
    <citation type="journal article" date="2023" name="G3 (Bethesda)">
        <title>A reference genome for the long-term kleptoplast-retaining sea slug Elysia crispata morphotype clarki.</title>
        <authorList>
            <person name="Eastman K.E."/>
            <person name="Pendleton A.L."/>
            <person name="Shaikh M.A."/>
            <person name="Suttiyut T."/>
            <person name="Ogas R."/>
            <person name="Tomko P."/>
            <person name="Gavelis G."/>
            <person name="Widhalm J.R."/>
            <person name="Wisecaver J.H."/>
        </authorList>
    </citation>
    <scope>NUCLEOTIDE SEQUENCE</scope>
    <source>
        <strain evidence="2">ECLA1</strain>
    </source>
</reference>
<feature type="region of interest" description="Disordered" evidence="1">
    <location>
        <begin position="1"/>
        <end position="103"/>
    </location>
</feature>
<name>A0AAE1DL59_9GAST</name>
<comment type="caution">
    <text evidence="2">The sequence shown here is derived from an EMBL/GenBank/DDBJ whole genome shotgun (WGS) entry which is preliminary data.</text>
</comment>
<proteinExistence type="predicted"/>
<evidence type="ECO:0000256" key="1">
    <source>
        <dbReference type="SAM" id="MobiDB-lite"/>
    </source>
</evidence>
<keyword evidence="3" id="KW-1185">Reference proteome</keyword>
<feature type="compositionally biased region" description="Polar residues" evidence="1">
    <location>
        <begin position="78"/>
        <end position="103"/>
    </location>
</feature>
<organism evidence="2 3">
    <name type="scientific">Elysia crispata</name>
    <name type="common">lettuce slug</name>
    <dbReference type="NCBI Taxonomy" id="231223"/>
    <lineage>
        <taxon>Eukaryota</taxon>
        <taxon>Metazoa</taxon>
        <taxon>Spiralia</taxon>
        <taxon>Lophotrochozoa</taxon>
        <taxon>Mollusca</taxon>
        <taxon>Gastropoda</taxon>
        <taxon>Heterobranchia</taxon>
        <taxon>Euthyneura</taxon>
        <taxon>Panpulmonata</taxon>
        <taxon>Sacoglossa</taxon>
        <taxon>Placobranchoidea</taxon>
        <taxon>Plakobranchidae</taxon>
        <taxon>Elysia</taxon>
    </lineage>
</organism>
<sequence length="120" mass="13120">MWPPITLNPHHATQRQRNRKLWPLLPSQPSSPDVVQGPPCRTGWLARTGPTSAPGANNKSETGAQHKNLNSVPCGPGLTTTAKQELSTKTSARTSLWDSTDSTVPTNYRYRSGLLLRHPS</sequence>
<feature type="compositionally biased region" description="Polar residues" evidence="1">
    <location>
        <begin position="49"/>
        <end position="71"/>
    </location>
</feature>
<protein>
    <submittedName>
        <fullName evidence="2">Uncharacterized protein</fullName>
    </submittedName>
</protein>
<accession>A0AAE1DL59</accession>
<feature type="compositionally biased region" description="Low complexity" evidence="1">
    <location>
        <begin position="23"/>
        <end position="39"/>
    </location>
</feature>
<evidence type="ECO:0000313" key="3">
    <source>
        <dbReference type="Proteomes" id="UP001283361"/>
    </source>
</evidence>
<evidence type="ECO:0000313" key="2">
    <source>
        <dbReference type="EMBL" id="KAK3773428.1"/>
    </source>
</evidence>
<dbReference type="AlphaFoldDB" id="A0AAE1DL59"/>